<dbReference type="CDD" id="cd16964">
    <property type="entry name" value="YqgF"/>
    <property type="match status" value="1"/>
</dbReference>
<dbReference type="EC" id="3.1.-.-" evidence="5"/>
<dbReference type="Gene3D" id="3.30.420.140">
    <property type="entry name" value="YqgF/RNase H-like domain"/>
    <property type="match status" value="1"/>
</dbReference>
<evidence type="ECO:0000256" key="2">
    <source>
        <dbReference type="ARBA" id="ARBA00022517"/>
    </source>
</evidence>
<dbReference type="GO" id="GO:0004518">
    <property type="term" value="F:nuclease activity"/>
    <property type="evidence" value="ECO:0007669"/>
    <property type="project" value="UniProtKB-KW"/>
</dbReference>
<protein>
    <recommendedName>
        <fullName evidence="5">Putative pre-16S rRNA nuclease</fullName>
        <ecNumber evidence="5">3.1.-.-</ecNumber>
    </recommendedName>
</protein>
<dbReference type="InterPro" id="IPR006641">
    <property type="entry name" value="YqgF/RNaseH-like_dom"/>
</dbReference>
<reference evidence="7 8" key="1">
    <citation type="journal article" date="2016" name="Nat. Commun.">
        <title>Thousands of microbial genomes shed light on interconnected biogeochemical processes in an aquifer system.</title>
        <authorList>
            <person name="Anantharaman K."/>
            <person name="Brown C.T."/>
            <person name="Hug L.A."/>
            <person name="Sharon I."/>
            <person name="Castelle C.J."/>
            <person name="Probst A.J."/>
            <person name="Thomas B.C."/>
            <person name="Singh A."/>
            <person name="Wilkins M.J."/>
            <person name="Karaoz U."/>
            <person name="Brodie E.L."/>
            <person name="Williams K.H."/>
            <person name="Hubbard S.S."/>
            <person name="Banfield J.F."/>
        </authorList>
    </citation>
    <scope>NUCLEOTIDE SEQUENCE [LARGE SCALE GENOMIC DNA]</scope>
</reference>
<comment type="similarity">
    <text evidence="5">Belongs to the YqgF HJR family.</text>
</comment>
<dbReference type="InterPro" id="IPR037027">
    <property type="entry name" value="YqgF/RNaseH-like_dom_sf"/>
</dbReference>
<dbReference type="GO" id="GO:0016788">
    <property type="term" value="F:hydrolase activity, acting on ester bonds"/>
    <property type="evidence" value="ECO:0007669"/>
    <property type="project" value="UniProtKB-UniRule"/>
</dbReference>
<gene>
    <name evidence="7" type="ORF">A3J04_03300</name>
</gene>
<dbReference type="STRING" id="1802129.A3J04_03300"/>
<dbReference type="InterPro" id="IPR012337">
    <property type="entry name" value="RNaseH-like_sf"/>
</dbReference>
<keyword evidence="1 5" id="KW-0963">Cytoplasm</keyword>
<dbReference type="InterPro" id="IPR005227">
    <property type="entry name" value="YqgF"/>
</dbReference>
<evidence type="ECO:0000259" key="6">
    <source>
        <dbReference type="SMART" id="SM00732"/>
    </source>
</evidence>
<dbReference type="HAMAP" id="MF_00651">
    <property type="entry name" value="Nuclease_YqgF"/>
    <property type="match status" value="1"/>
</dbReference>
<dbReference type="EMBL" id="MHNZ01000007">
    <property type="protein sequence ID" value="OGZ56819.1"/>
    <property type="molecule type" value="Genomic_DNA"/>
</dbReference>
<keyword evidence="4 5" id="KW-0378">Hydrolase</keyword>
<keyword evidence="2 5" id="KW-0690">Ribosome biogenesis</keyword>
<dbReference type="SMART" id="SM00732">
    <property type="entry name" value="YqgFc"/>
    <property type="match status" value="1"/>
</dbReference>
<sequence>MNRVLGIDYGTSRIGLALSDERGKIAFPHKVIIVRKKLIGEIIKKLREICIKESVSEIVVGLPRGLSGMQDTEMTKSVREFADALVALRLPVHLEEEFLSTKEASRGPTAKSHIDASAAAIILQSFLDSQKDL</sequence>
<dbReference type="NCBIfam" id="TIGR00250">
    <property type="entry name" value="RNAse_H_YqgF"/>
    <property type="match status" value="1"/>
</dbReference>
<dbReference type="PANTHER" id="PTHR33317">
    <property type="entry name" value="POLYNUCLEOTIDYL TRANSFERASE, RIBONUCLEASE H-LIKE SUPERFAMILY PROTEIN"/>
    <property type="match status" value="1"/>
</dbReference>
<keyword evidence="3 5" id="KW-0540">Nuclease</keyword>
<dbReference type="GO" id="GO:0005829">
    <property type="term" value="C:cytosol"/>
    <property type="evidence" value="ECO:0007669"/>
    <property type="project" value="TreeGrafter"/>
</dbReference>
<evidence type="ECO:0000256" key="1">
    <source>
        <dbReference type="ARBA" id="ARBA00022490"/>
    </source>
</evidence>
<proteinExistence type="inferred from homology"/>
<organism evidence="7 8">
    <name type="scientific">Candidatus Ryanbacteria bacterium RIFCSPLOWO2_02_FULL_47_14</name>
    <dbReference type="NCBI Taxonomy" id="1802129"/>
    <lineage>
        <taxon>Bacteria</taxon>
        <taxon>Candidatus Ryaniibacteriota</taxon>
    </lineage>
</organism>
<comment type="function">
    <text evidence="5">Could be a nuclease involved in processing of the 5'-end of pre-16S rRNA.</text>
</comment>
<dbReference type="AlphaFoldDB" id="A0A1G2H393"/>
<dbReference type="SUPFAM" id="SSF53098">
    <property type="entry name" value="Ribonuclease H-like"/>
    <property type="match status" value="1"/>
</dbReference>
<dbReference type="Proteomes" id="UP000177954">
    <property type="component" value="Unassembled WGS sequence"/>
</dbReference>
<evidence type="ECO:0000256" key="4">
    <source>
        <dbReference type="ARBA" id="ARBA00022801"/>
    </source>
</evidence>
<accession>A0A1G2H393</accession>
<evidence type="ECO:0000256" key="5">
    <source>
        <dbReference type="HAMAP-Rule" id="MF_00651"/>
    </source>
</evidence>
<evidence type="ECO:0000313" key="8">
    <source>
        <dbReference type="Proteomes" id="UP000177954"/>
    </source>
</evidence>
<dbReference type="GO" id="GO:0000967">
    <property type="term" value="P:rRNA 5'-end processing"/>
    <property type="evidence" value="ECO:0007669"/>
    <property type="project" value="UniProtKB-UniRule"/>
</dbReference>
<name>A0A1G2H393_9BACT</name>
<evidence type="ECO:0000313" key="7">
    <source>
        <dbReference type="EMBL" id="OGZ56819.1"/>
    </source>
</evidence>
<feature type="domain" description="YqgF/RNase H-like" evidence="6">
    <location>
        <begin position="2"/>
        <end position="104"/>
    </location>
</feature>
<comment type="caution">
    <text evidence="7">The sequence shown here is derived from an EMBL/GenBank/DDBJ whole genome shotgun (WGS) entry which is preliminary data.</text>
</comment>
<dbReference type="PANTHER" id="PTHR33317:SF4">
    <property type="entry name" value="POLYNUCLEOTIDYL TRANSFERASE, RIBONUCLEASE H-LIKE SUPERFAMILY PROTEIN"/>
    <property type="match status" value="1"/>
</dbReference>
<comment type="subcellular location">
    <subcellularLocation>
        <location evidence="5">Cytoplasm</location>
    </subcellularLocation>
</comment>
<evidence type="ECO:0000256" key="3">
    <source>
        <dbReference type="ARBA" id="ARBA00022722"/>
    </source>
</evidence>
<dbReference type="Pfam" id="PF03652">
    <property type="entry name" value="RuvX"/>
    <property type="match status" value="1"/>
</dbReference>